<reference evidence="1 2" key="1">
    <citation type="submission" date="2019-04" db="EMBL/GenBank/DDBJ databases">
        <title>Herbidospora sp. NEAU-GS14.nov., a novel actinomycete isolated from soil.</title>
        <authorList>
            <person name="Han L."/>
        </authorList>
    </citation>
    <scope>NUCLEOTIDE SEQUENCE [LARGE SCALE GENOMIC DNA]</scope>
    <source>
        <strain evidence="1 2">NEAU-GS14</strain>
    </source>
</reference>
<protein>
    <submittedName>
        <fullName evidence="1">SAM-dependent methyltransferase</fullName>
    </submittedName>
</protein>
<dbReference type="GO" id="GO:0008168">
    <property type="term" value="F:methyltransferase activity"/>
    <property type="evidence" value="ECO:0007669"/>
    <property type="project" value="UniProtKB-KW"/>
</dbReference>
<dbReference type="Gene3D" id="3.40.50.150">
    <property type="entry name" value="Vaccinia Virus protein VP39"/>
    <property type="match status" value="1"/>
</dbReference>
<dbReference type="GO" id="GO:0032259">
    <property type="term" value="P:methylation"/>
    <property type="evidence" value="ECO:0007669"/>
    <property type="project" value="UniProtKB-KW"/>
</dbReference>
<dbReference type="PIRSF" id="PIRSF017393">
    <property type="entry name" value="MTase_SAV2177"/>
    <property type="match status" value="1"/>
</dbReference>
<keyword evidence="1" id="KW-0808">Transferase</keyword>
<keyword evidence="2" id="KW-1185">Reference proteome</keyword>
<sequence length="306" mass="33919">MNPIRTSRISRKAILYPDSGHVSCPLEHPLTGGDTLSEHEPAPSWVIDPHKPSVARMYDYYLGGKDNFAADREAADEILARMPYVRDFTRENRAFLSRVVRLLAAQGIRQFLDIGSGLPTRENTHQVAQAVAPDARVVYVDNDPIVLAHGRALLAKNRNTAVVRADLHDPKGILDHPEVRALIDFSQPVAIMLLAIVHFVPDDDEASRIVRELRVPMVPGSYLVMSHGHMGEVDDDLQEVVYKTYRQTSSGNITARTSSQVAAYFEGMELLEPGIVQVGVWRPEIRGLADADPRKAGFFGAVGRVR</sequence>
<dbReference type="Proteomes" id="UP000308705">
    <property type="component" value="Unassembled WGS sequence"/>
</dbReference>
<dbReference type="AlphaFoldDB" id="A0A4V5UYI6"/>
<evidence type="ECO:0000313" key="2">
    <source>
        <dbReference type="Proteomes" id="UP000308705"/>
    </source>
</evidence>
<dbReference type="InterPro" id="IPR029063">
    <property type="entry name" value="SAM-dependent_MTases_sf"/>
</dbReference>
<dbReference type="CDD" id="cd02440">
    <property type="entry name" value="AdoMet_MTases"/>
    <property type="match status" value="1"/>
</dbReference>
<proteinExistence type="predicted"/>
<dbReference type="InterPro" id="IPR006764">
    <property type="entry name" value="SAM_dep_MeTrfase_SAV2177_type"/>
</dbReference>
<name>A0A4V5UYI6_9ACTN</name>
<evidence type="ECO:0000313" key="1">
    <source>
        <dbReference type="EMBL" id="TKK83583.1"/>
    </source>
</evidence>
<dbReference type="EMBL" id="SZQA01000044">
    <property type="protein sequence ID" value="TKK83583.1"/>
    <property type="molecule type" value="Genomic_DNA"/>
</dbReference>
<dbReference type="SUPFAM" id="SSF53335">
    <property type="entry name" value="S-adenosyl-L-methionine-dependent methyltransferases"/>
    <property type="match status" value="1"/>
</dbReference>
<comment type="caution">
    <text evidence="1">The sequence shown here is derived from an EMBL/GenBank/DDBJ whole genome shotgun (WGS) entry which is preliminary data.</text>
</comment>
<keyword evidence="1" id="KW-0489">Methyltransferase</keyword>
<accession>A0A4V5UYI6</accession>
<dbReference type="OrthoDB" id="3216820at2"/>
<dbReference type="Pfam" id="PF04672">
    <property type="entry name" value="Methyltransf_19"/>
    <property type="match status" value="1"/>
</dbReference>
<organism evidence="1 2">
    <name type="scientific">Herbidospora galbida</name>
    <dbReference type="NCBI Taxonomy" id="2575442"/>
    <lineage>
        <taxon>Bacteria</taxon>
        <taxon>Bacillati</taxon>
        <taxon>Actinomycetota</taxon>
        <taxon>Actinomycetes</taxon>
        <taxon>Streptosporangiales</taxon>
        <taxon>Streptosporangiaceae</taxon>
        <taxon>Herbidospora</taxon>
    </lineage>
</organism>
<gene>
    <name evidence="1" type="ORF">FDA94_33090</name>
</gene>